<evidence type="ECO:0000259" key="2">
    <source>
        <dbReference type="Pfam" id="PF00156"/>
    </source>
</evidence>
<evidence type="ECO:0000259" key="3">
    <source>
        <dbReference type="Pfam" id="PF18912"/>
    </source>
</evidence>
<feature type="domain" description="Double zinc ribbon" evidence="3">
    <location>
        <begin position="30"/>
        <end position="77"/>
    </location>
</feature>
<dbReference type="Gene3D" id="3.40.50.2020">
    <property type="match status" value="1"/>
</dbReference>
<dbReference type="InterPro" id="IPR000836">
    <property type="entry name" value="PRTase_dom"/>
</dbReference>
<evidence type="ECO:0000313" key="5">
    <source>
        <dbReference type="Proteomes" id="UP001139104"/>
    </source>
</evidence>
<dbReference type="Proteomes" id="UP001139104">
    <property type="component" value="Unassembled WGS sequence"/>
</dbReference>
<dbReference type="Pfam" id="PF18912">
    <property type="entry name" value="DZR_2"/>
    <property type="match status" value="1"/>
</dbReference>
<comment type="caution">
    <text evidence="4">The sequence shown here is derived from an EMBL/GenBank/DDBJ whole genome shotgun (WGS) entry which is preliminary data.</text>
</comment>
<gene>
    <name evidence="4" type="ORF">K2U94_18495</name>
</gene>
<proteinExistence type="inferred from homology"/>
<feature type="domain" description="Phosphoribosyltransferase" evidence="2">
    <location>
        <begin position="208"/>
        <end position="260"/>
    </location>
</feature>
<dbReference type="SUPFAM" id="SSF53271">
    <property type="entry name" value="PRTase-like"/>
    <property type="match status" value="1"/>
</dbReference>
<accession>A0ABS9ZAK6</accession>
<name>A0ABS9ZAK6_9HYPH</name>
<evidence type="ECO:0000256" key="1">
    <source>
        <dbReference type="ARBA" id="ARBA00008007"/>
    </source>
</evidence>
<dbReference type="RefSeq" id="WP_243068617.1">
    <property type="nucleotide sequence ID" value="NZ_JAIVFK010000005.1"/>
</dbReference>
<dbReference type="EMBL" id="JAIVFP010000001">
    <property type="protein sequence ID" value="MCI4684734.1"/>
    <property type="molecule type" value="Genomic_DNA"/>
</dbReference>
<dbReference type="PANTHER" id="PTHR47505:SF1">
    <property type="entry name" value="DNA UTILIZATION PROTEIN YHGH"/>
    <property type="match status" value="1"/>
</dbReference>
<organism evidence="4 5">
    <name type="scientific">Candidatus Rhodoblastus alkanivorans</name>
    <dbReference type="NCBI Taxonomy" id="2954117"/>
    <lineage>
        <taxon>Bacteria</taxon>
        <taxon>Pseudomonadati</taxon>
        <taxon>Pseudomonadota</taxon>
        <taxon>Alphaproteobacteria</taxon>
        <taxon>Hyphomicrobiales</taxon>
        <taxon>Rhodoblastaceae</taxon>
        <taxon>Rhodoblastus</taxon>
    </lineage>
</organism>
<comment type="similarity">
    <text evidence="1">Belongs to the ComF/GntX family.</text>
</comment>
<dbReference type="CDD" id="cd06223">
    <property type="entry name" value="PRTases_typeI"/>
    <property type="match status" value="1"/>
</dbReference>
<protein>
    <submittedName>
        <fullName evidence="4">ComF family protein</fullName>
    </submittedName>
</protein>
<dbReference type="InterPro" id="IPR051910">
    <property type="entry name" value="ComF/GntX_DNA_util-trans"/>
</dbReference>
<dbReference type="Pfam" id="PF00156">
    <property type="entry name" value="Pribosyltran"/>
    <property type="match status" value="1"/>
</dbReference>
<sequence>MFRLIPAPLQVQNWLREGALALKKAGGATLDLLYPPACLACRRAVSEHGGLCPQCWSAMRFIERPFCERLGTPFAADFAAEAGGRTISPAAFADPPVFQRARVVARFEEGPARQLVHRLKYGDRDELAGPMGLWMARAGAELLSDADLLVPIPLHWTRLARRRFNQAAALAAAIEKVSAVPVETELLLRVKPTPPQVGLTRRLRAQNIQGAFVVPEERRIEVEGCRIVLVDDVMTSGATLNAAARILLRAGAKRVDALVFACVVRES</sequence>
<keyword evidence="5" id="KW-1185">Reference proteome</keyword>
<dbReference type="InterPro" id="IPR029057">
    <property type="entry name" value="PRTase-like"/>
</dbReference>
<dbReference type="PANTHER" id="PTHR47505">
    <property type="entry name" value="DNA UTILIZATION PROTEIN YHGH"/>
    <property type="match status" value="1"/>
</dbReference>
<reference evidence="4" key="1">
    <citation type="journal article" date="2022" name="ISME J.">
        <title>Identification of active gaseous-alkane degraders at natural gas seeps.</title>
        <authorList>
            <person name="Farhan Ul Haque M."/>
            <person name="Hernandez M."/>
            <person name="Crombie A.T."/>
            <person name="Murrell J.C."/>
        </authorList>
    </citation>
    <scope>NUCLEOTIDE SEQUENCE</scope>
    <source>
        <strain evidence="4">PC2</strain>
    </source>
</reference>
<dbReference type="InterPro" id="IPR044005">
    <property type="entry name" value="DZR_2"/>
</dbReference>
<evidence type="ECO:0000313" key="4">
    <source>
        <dbReference type="EMBL" id="MCI4684734.1"/>
    </source>
</evidence>